<accession>A0A3A1WVS6</accession>
<organism evidence="1 2">
    <name type="scientific">Aureimonas flava</name>
    <dbReference type="NCBI Taxonomy" id="2320271"/>
    <lineage>
        <taxon>Bacteria</taxon>
        <taxon>Pseudomonadati</taxon>
        <taxon>Pseudomonadota</taxon>
        <taxon>Alphaproteobacteria</taxon>
        <taxon>Hyphomicrobiales</taxon>
        <taxon>Aurantimonadaceae</taxon>
        <taxon>Aureimonas</taxon>
    </lineage>
</organism>
<dbReference type="Proteomes" id="UP000265750">
    <property type="component" value="Unassembled WGS sequence"/>
</dbReference>
<protein>
    <submittedName>
        <fullName evidence="1">Uncharacterized protein</fullName>
    </submittedName>
</protein>
<evidence type="ECO:0000313" key="1">
    <source>
        <dbReference type="EMBL" id="RIY02448.1"/>
    </source>
</evidence>
<name>A0A3A1WVS6_9HYPH</name>
<reference evidence="2" key="1">
    <citation type="submission" date="2018-09" db="EMBL/GenBank/DDBJ databases">
        <authorList>
            <person name="Tuo L."/>
        </authorList>
    </citation>
    <scope>NUCLEOTIDE SEQUENCE [LARGE SCALE GENOMIC DNA]</scope>
    <source>
        <strain evidence="2">M2BS4Y-1</strain>
    </source>
</reference>
<dbReference type="AlphaFoldDB" id="A0A3A1WVS6"/>
<gene>
    <name evidence="1" type="ORF">D3218_03470</name>
</gene>
<proteinExistence type="predicted"/>
<sequence length="183" mass="19311">MRGRTELRHLALDGRDADTHLGKSEIGGRFRLLQRGGFVTSVEANLRLAEADPAVDPNGAGLLEGEIEGRLLAGYGFVVGGLPAFADGQAAYRAAGAITGDEIHADLTLGLRPRPDILLLGQSFSVVGLPKAGVEAFDQHKLRLSGVHDLTPRVSVQAGAWSAVAGRNALDERGLLAALWLKF</sequence>
<dbReference type="EMBL" id="QYRN01000002">
    <property type="protein sequence ID" value="RIY02448.1"/>
    <property type="molecule type" value="Genomic_DNA"/>
</dbReference>
<evidence type="ECO:0000313" key="2">
    <source>
        <dbReference type="Proteomes" id="UP000265750"/>
    </source>
</evidence>
<keyword evidence="2" id="KW-1185">Reference proteome</keyword>
<comment type="caution">
    <text evidence="1">The sequence shown here is derived from an EMBL/GenBank/DDBJ whole genome shotgun (WGS) entry which is preliminary data.</text>
</comment>